<feature type="region of interest" description="Disordered" evidence="1">
    <location>
        <begin position="197"/>
        <end position="216"/>
    </location>
</feature>
<accession>A0A835QAF1</accession>
<dbReference type="PANTHER" id="PTHR33095:SF127">
    <property type="entry name" value="OS05G0578100 PROTEIN"/>
    <property type="match status" value="1"/>
</dbReference>
<dbReference type="PANTHER" id="PTHR33095">
    <property type="entry name" value="OS07G0619500 PROTEIN"/>
    <property type="match status" value="1"/>
</dbReference>
<dbReference type="EMBL" id="JADCNM010000010">
    <property type="protein sequence ID" value="KAG0465677.1"/>
    <property type="molecule type" value="Genomic_DNA"/>
</dbReference>
<evidence type="ECO:0000256" key="1">
    <source>
        <dbReference type="SAM" id="MobiDB-lite"/>
    </source>
</evidence>
<evidence type="ECO:0000313" key="3">
    <source>
        <dbReference type="Proteomes" id="UP000639772"/>
    </source>
</evidence>
<organism evidence="2 3">
    <name type="scientific">Vanilla planifolia</name>
    <name type="common">Vanilla</name>
    <dbReference type="NCBI Taxonomy" id="51239"/>
    <lineage>
        <taxon>Eukaryota</taxon>
        <taxon>Viridiplantae</taxon>
        <taxon>Streptophyta</taxon>
        <taxon>Embryophyta</taxon>
        <taxon>Tracheophyta</taxon>
        <taxon>Spermatophyta</taxon>
        <taxon>Magnoliopsida</taxon>
        <taxon>Liliopsida</taxon>
        <taxon>Asparagales</taxon>
        <taxon>Orchidaceae</taxon>
        <taxon>Vanilloideae</taxon>
        <taxon>Vanilleae</taxon>
        <taxon>Vanilla</taxon>
    </lineage>
</organism>
<proteinExistence type="predicted"/>
<evidence type="ECO:0000313" key="2">
    <source>
        <dbReference type="EMBL" id="KAG0465677.1"/>
    </source>
</evidence>
<feature type="compositionally biased region" description="Polar residues" evidence="1">
    <location>
        <begin position="15"/>
        <end position="40"/>
    </location>
</feature>
<protein>
    <submittedName>
        <fullName evidence="2">Uncharacterized protein</fullName>
    </submittedName>
</protein>
<dbReference type="Gene3D" id="3.40.50.2000">
    <property type="entry name" value="Glycogen Phosphorylase B"/>
    <property type="match status" value="1"/>
</dbReference>
<feature type="region of interest" description="Disordered" evidence="1">
    <location>
        <begin position="1"/>
        <end position="47"/>
    </location>
</feature>
<gene>
    <name evidence="2" type="ORF">HPP92_019841</name>
</gene>
<dbReference type="InterPro" id="IPR012442">
    <property type="entry name" value="DUF1645_plant"/>
</dbReference>
<dbReference type="Proteomes" id="UP000639772">
    <property type="component" value="Chromosome 10"/>
</dbReference>
<comment type="caution">
    <text evidence="2">The sequence shown here is derived from an EMBL/GenBank/DDBJ whole genome shotgun (WGS) entry which is preliminary data.</text>
</comment>
<dbReference type="Pfam" id="PF07816">
    <property type="entry name" value="DUF1645"/>
    <property type="match status" value="1"/>
</dbReference>
<feature type="compositionally biased region" description="Basic and acidic residues" evidence="1">
    <location>
        <begin position="206"/>
        <end position="216"/>
    </location>
</feature>
<reference evidence="2 3" key="1">
    <citation type="journal article" date="2020" name="Nat. Food">
        <title>A phased Vanilla planifolia genome enables genetic improvement of flavour and production.</title>
        <authorList>
            <person name="Hasing T."/>
            <person name="Tang H."/>
            <person name="Brym M."/>
            <person name="Khazi F."/>
            <person name="Huang T."/>
            <person name="Chambers A.H."/>
        </authorList>
    </citation>
    <scope>NUCLEOTIDE SEQUENCE [LARGE SCALE GENOMIC DNA]</scope>
    <source>
        <tissue evidence="2">Leaf</tissue>
    </source>
</reference>
<dbReference type="AlphaFoldDB" id="A0A835QAF1"/>
<name>A0A835QAF1_VANPL</name>
<sequence length="344" mass="37666">MLEEREHPSPATAELTHSPTFSQTSGEGESLCDNSPQQISAGPIATPVDDVYGDDDDEEEFEFAFVVRSPESFSPITADDNFHDGKVRYVYPIFNRSLLVADGNRSARRTLLKLLNEERGWSSATSSSSSSTGDDLERIPRWTYCLWKPGAGGATKGSSSRESSLRWRILDLVIGRIPCTGKERFVFLTAKKKKSPDKVAPAEAADGTKEKGKRKKDAEIHIKEAHRNEAKVAKLKQAWLPLPPTSTSSSSTYPHPGHMIPMVDLANLGAGSTIVATTYKASLIVPSISSHPKAQILTVYSPSPSIPENIASQSSQNVSKWFFAALCLLESHLDQFLVSDLFFP</sequence>